<evidence type="ECO:0000259" key="2">
    <source>
        <dbReference type="PROSITE" id="PS50191"/>
    </source>
</evidence>
<name>A0A6S8CGW8_9STRA</name>
<dbReference type="GO" id="GO:0005525">
    <property type="term" value="F:GTP binding"/>
    <property type="evidence" value="ECO:0007669"/>
    <property type="project" value="InterPro"/>
</dbReference>
<dbReference type="CDD" id="cd00170">
    <property type="entry name" value="SEC14"/>
    <property type="match status" value="1"/>
</dbReference>
<evidence type="ECO:0000313" key="3">
    <source>
        <dbReference type="EMBL" id="CAE0367406.1"/>
    </source>
</evidence>
<gene>
    <name evidence="3" type="ORF">ALAG00032_LOCUS8155</name>
    <name evidence="4" type="ORF">ALAG00032_LOCUS8163</name>
</gene>
<feature type="region of interest" description="Disordered" evidence="1">
    <location>
        <begin position="564"/>
        <end position="600"/>
    </location>
</feature>
<dbReference type="SUPFAM" id="SSF46938">
    <property type="entry name" value="CRAL/TRIO N-terminal domain"/>
    <property type="match status" value="1"/>
</dbReference>
<dbReference type="PANTHER" id="PTHR45824:SF29">
    <property type="entry name" value="GH16843P"/>
    <property type="match status" value="1"/>
</dbReference>
<feature type="compositionally biased region" description="Low complexity" evidence="1">
    <location>
        <begin position="407"/>
        <end position="416"/>
    </location>
</feature>
<dbReference type="AlphaFoldDB" id="A0A6S8CGW8"/>
<evidence type="ECO:0000256" key="1">
    <source>
        <dbReference type="SAM" id="MobiDB-lite"/>
    </source>
</evidence>
<feature type="compositionally biased region" description="Polar residues" evidence="1">
    <location>
        <begin position="438"/>
        <end position="450"/>
    </location>
</feature>
<feature type="region of interest" description="Disordered" evidence="1">
    <location>
        <begin position="1"/>
        <end position="55"/>
    </location>
</feature>
<organism evidence="3">
    <name type="scientific">Aureoumbra lagunensis</name>
    <dbReference type="NCBI Taxonomy" id="44058"/>
    <lineage>
        <taxon>Eukaryota</taxon>
        <taxon>Sar</taxon>
        <taxon>Stramenopiles</taxon>
        <taxon>Ochrophyta</taxon>
        <taxon>Pelagophyceae</taxon>
        <taxon>Pelagomonadales</taxon>
        <taxon>Aureoumbra</taxon>
    </lineage>
</organism>
<evidence type="ECO:0000313" key="4">
    <source>
        <dbReference type="EMBL" id="CAE0367414.1"/>
    </source>
</evidence>
<feature type="region of interest" description="Disordered" evidence="1">
    <location>
        <begin position="288"/>
        <end position="373"/>
    </location>
</feature>
<dbReference type="EMBL" id="HBIJ01011959">
    <property type="protein sequence ID" value="CAE0367406.1"/>
    <property type="molecule type" value="Transcribed_RNA"/>
</dbReference>
<dbReference type="Gene3D" id="3.40.525.10">
    <property type="entry name" value="CRAL-TRIO lipid binding domain"/>
    <property type="match status" value="1"/>
</dbReference>
<feature type="region of interest" description="Disordered" evidence="1">
    <location>
        <begin position="403"/>
        <end position="453"/>
    </location>
</feature>
<dbReference type="Pfam" id="PF00650">
    <property type="entry name" value="CRAL_TRIO"/>
    <property type="match status" value="1"/>
</dbReference>
<dbReference type="InterPro" id="IPR027417">
    <property type="entry name" value="P-loop_NTPase"/>
</dbReference>
<feature type="compositionally biased region" description="Low complexity" evidence="1">
    <location>
        <begin position="1"/>
        <end position="27"/>
    </location>
</feature>
<proteinExistence type="predicted"/>
<dbReference type="PANTHER" id="PTHR45824">
    <property type="entry name" value="GH16843P"/>
    <property type="match status" value="1"/>
</dbReference>
<accession>A0A6S8CGW8</accession>
<dbReference type="Pfam" id="PF01926">
    <property type="entry name" value="MMR_HSR1"/>
    <property type="match status" value="1"/>
</dbReference>
<dbReference type="CDD" id="cd00882">
    <property type="entry name" value="Ras_like_GTPase"/>
    <property type="match status" value="1"/>
</dbReference>
<dbReference type="InterPro" id="IPR052578">
    <property type="entry name" value="PI_Transfer_CRAL-TRIO"/>
</dbReference>
<dbReference type="PROSITE" id="PS50191">
    <property type="entry name" value="CRAL_TRIO"/>
    <property type="match status" value="1"/>
</dbReference>
<dbReference type="InterPro" id="IPR036273">
    <property type="entry name" value="CRAL/TRIO_N_dom_sf"/>
</dbReference>
<dbReference type="InterPro" id="IPR006073">
    <property type="entry name" value="GTP-bd"/>
</dbReference>
<reference evidence="3" key="1">
    <citation type="submission" date="2021-01" db="EMBL/GenBank/DDBJ databases">
        <authorList>
            <person name="Corre E."/>
            <person name="Pelletier E."/>
            <person name="Niang G."/>
            <person name="Scheremetjew M."/>
            <person name="Finn R."/>
            <person name="Kale V."/>
            <person name="Holt S."/>
            <person name="Cochrane G."/>
            <person name="Meng A."/>
            <person name="Brown T."/>
            <person name="Cohen L."/>
        </authorList>
    </citation>
    <scope>NUCLEOTIDE SEQUENCE</scope>
    <source>
        <strain evidence="3">CCMP1510</strain>
    </source>
</reference>
<feature type="compositionally biased region" description="Pro residues" evidence="1">
    <location>
        <begin position="293"/>
        <end position="315"/>
    </location>
</feature>
<dbReference type="EMBL" id="HBIJ01011967">
    <property type="protein sequence ID" value="CAE0367414.1"/>
    <property type="molecule type" value="Transcribed_RNA"/>
</dbReference>
<protein>
    <recommendedName>
        <fullName evidence="2">CRAL-TRIO domain-containing protein</fullName>
    </recommendedName>
</protein>
<dbReference type="SUPFAM" id="SSF52087">
    <property type="entry name" value="CRAL/TRIO domain"/>
    <property type="match status" value="1"/>
</dbReference>
<dbReference type="SMART" id="SM00516">
    <property type="entry name" value="SEC14"/>
    <property type="match status" value="1"/>
</dbReference>
<sequence>MYPPQQFQQAYPQQQQQYSQQYSQQGQNDSAASEPTMDYYEWQRQQQEAEEKARAEAKKQEAIRWMAARFPSVDEKLREKFLVARKYEAVEASQMLEASLRWRRAYGCPVDPVPIAHQLALGTIFMAGRDYDGHPIVYHIGGGLPGTATEAQVALAARAAVFWMERATRYSPDGKVTVVVIRDAAFPGKPQPRGLGSLRYPRHLAKILEANFPESLAKAVIYPGDGWFSTIWRVASRFVDAETRNKIHLVGNKRDLLKYVPHDQLLAFLGGANFYRFDVNSIIPNFPQTRYLPGPPGSQPPPQQTPSPPRLPQQPAPWGGGPHQQQPAPSWGGGPHQQQPGPSWGGGPHQQQPGPWGSPPPPPPPRKTVHTSEALQHKNENSTPLNSSNRPKSSVLARAAMFEKRSSTTNNNVSSSRSKDAQSEIGQSGSLQDRKSAFENSLSSSTNLSQGRAEINKRTGSLRHLSAKFEASPQSQKSEQMTMARKEIAQLGSLQARIQKLQSSKTQIPLFSNGDMKNTCDDVATTTNSIARQEIAQLHHEQDRNENFENSRNTIAHLFQNGPARAPRTSKTLDDGSSTCSRGPIHQIGQPISGRGQKARGLGLGRTMPASRNKPQKVKTIKFVVIGSPGHGKSTCLNEIAQEDYFEMSAGGKSCTQAGGVWDKKNRSEIIVCDDEVEYHLTLIDTPGFPDPDASKAAHYYDYLVKKCSEPINGVLFVMKPERIIPDVLKRYKILMQQFVYLCVPMVVLVNGYFTRSRLDDDESFAIRKKNDIKDMRQTATRILAATGLHPREIFISWCLDDIADFGPDIAHAFSIDGAASSNLKTISQIQDEVKRCRDSIYAAEAERNRYNVQIGRIASDIESLYKTLDKYEAVKDSGIGYIPIIGWGISKYSAIKAAEKNARIHELEASKKLLEFQRDSGTDEDALRREQQQQENTLNELLNYLKQPLIE</sequence>
<dbReference type="Gene3D" id="3.40.50.300">
    <property type="entry name" value="P-loop containing nucleotide triphosphate hydrolases"/>
    <property type="match status" value="1"/>
</dbReference>
<feature type="region of interest" description="Disordered" evidence="1">
    <location>
        <begin position="460"/>
        <end position="479"/>
    </location>
</feature>
<dbReference type="InterPro" id="IPR036865">
    <property type="entry name" value="CRAL-TRIO_dom_sf"/>
</dbReference>
<dbReference type="InterPro" id="IPR001251">
    <property type="entry name" value="CRAL-TRIO_dom"/>
</dbReference>
<dbReference type="GO" id="GO:0008526">
    <property type="term" value="F:phosphatidylinositol transfer activity"/>
    <property type="evidence" value="ECO:0007669"/>
    <property type="project" value="TreeGrafter"/>
</dbReference>
<feature type="compositionally biased region" description="Pro residues" evidence="1">
    <location>
        <begin position="356"/>
        <end position="366"/>
    </location>
</feature>
<feature type="domain" description="CRAL-TRIO" evidence="2">
    <location>
        <begin position="112"/>
        <end position="277"/>
    </location>
</feature>
<dbReference type="SUPFAM" id="SSF52540">
    <property type="entry name" value="P-loop containing nucleoside triphosphate hydrolases"/>
    <property type="match status" value="1"/>
</dbReference>